<accession>A0A3P6CSD2</accession>
<reference evidence="2" key="1">
    <citation type="submission" date="2018-11" db="EMBL/GenBank/DDBJ databases">
        <authorList>
            <consortium name="Genoscope - CEA"/>
            <person name="William W."/>
        </authorList>
    </citation>
    <scope>NUCLEOTIDE SEQUENCE</scope>
</reference>
<organism evidence="2">
    <name type="scientific">Brassica oleracea</name>
    <name type="common">Wild cabbage</name>
    <dbReference type="NCBI Taxonomy" id="3712"/>
    <lineage>
        <taxon>Eukaryota</taxon>
        <taxon>Viridiplantae</taxon>
        <taxon>Streptophyta</taxon>
        <taxon>Embryophyta</taxon>
        <taxon>Tracheophyta</taxon>
        <taxon>Spermatophyta</taxon>
        <taxon>Magnoliopsida</taxon>
        <taxon>eudicotyledons</taxon>
        <taxon>Gunneridae</taxon>
        <taxon>Pentapetalae</taxon>
        <taxon>rosids</taxon>
        <taxon>malvids</taxon>
        <taxon>Brassicales</taxon>
        <taxon>Brassicaceae</taxon>
        <taxon>Brassiceae</taxon>
        <taxon>Brassica</taxon>
    </lineage>
</organism>
<protein>
    <submittedName>
        <fullName evidence="2">Uncharacterized protein</fullName>
    </submittedName>
</protein>
<evidence type="ECO:0000313" key="2">
    <source>
        <dbReference type="EMBL" id="VDD11262.1"/>
    </source>
</evidence>
<feature type="region of interest" description="Disordered" evidence="1">
    <location>
        <begin position="1"/>
        <end position="101"/>
    </location>
</feature>
<dbReference type="AlphaFoldDB" id="A0A3P6CSD2"/>
<feature type="compositionally biased region" description="Polar residues" evidence="1">
    <location>
        <begin position="20"/>
        <end position="31"/>
    </location>
</feature>
<gene>
    <name evidence="2" type="ORF">BOLC4T26062H</name>
</gene>
<feature type="compositionally biased region" description="Pro residues" evidence="1">
    <location>
        <begin position="32"/>
        <end position="41"/>
    </location>
</feature>
<sequence>MPSGGPSGPPPPGCMRPGWPQQQGGAGNSETPDPPKPPQNPSDPHKPREVKPLTDLNSPPGLDDGSSVVKPPTGPVPGSGNNEVKPPTGPNPGAESDPPLY</sequence>
<proteinExistence type="predicted"/>
<feature type="compositionally biased region" description="Basic and acidic residues" evidence="1">
    <location>
        <begin position="43"/>
        <end position="52"/>
    </location>
</feature>
<dbReference type="EMBL" id="LR031873">
    <property type="protein sequence ID" value="VDD11262.1"/>
    <property type="molecule type" value="Genomic_DNA"/>
</dbReference>
<name>A0A3P6CSD2_BRAOL</name>
<evidence type="ECO:0000256" key="1">
    <source>
        <dbReference type="SAM" id="MobiDB-lite"/>
    </source>
</evidence>